<sequence>MRLEIAEWLRTYNTRKYLAVQILGFTTTMLVTSYSGYEGHEHHHSCTLTLQTRQHPDYAYCHAAFCRKIPRSTTKLYKGEGANTLSSCGYFLPLFQDKKRLTLDFLLLIYLQALDTWMLWSSAPTL</sequence>
<proteinExistence type="predicted"/>
<accession>A0ACD3AXZ4</accession>
<reference evidence="1 2" key="1">
    <citation type="journal article" date="2019" name="Nat. Ecol. Evol.">
        <title>Megaphylogeny resolves global patterns of mushroom evolution.</title>
        <authorList>
            <person name="Varga T."/>
            <person name="Krizsan K."/>
            <person name="Foldi C."/>
            <person name="Dima B."/>
            <person name="Sanchez-Garcia M."/>
            <person name="Sanchez-Ramirez S."/>
            <person name="Szollosi G.J."/>
            <person name="Szarkandi J.G."/>
            <person name="Papp V."/>
            <person name="Albert L."/>
            <person name="Andreopoulos W."/>
            <person name="Angelini C."/>
            <person name="Antonin V."/>
            <person name="Barry K.W."/>
            <person name="Bougher N.L."/>
            <person name="Buchanan P."/>
            <person name="Buyck B."/>
            <person name="Bense V."/>
            <person name="Catcheside P."/>
            <person name="Chovatia M."/>
            <person name="Cooper J."/>
            <person name="Damon W."/>
            <person name="Desjardin D."/>
            <person name="Finy P."/>
            <person name="Geml J."/>
            <person name="Haridas S."/>
            <person name="Hughes K."/>
            <person name="Justo A."/>
            <person name="Karasinski D."/>
            <person name="Kautmanova I."/>
            <person name="Kiss B."/>
            <person name="Kocsube S."/>
            <person name="Kotiranta H."/>
            <person name="LaButti K.M."/>
            <person name="Lechner B.E."/>
            <person name="Liimatainen K."/>
            <person name="Lipzen A."/>
            <person name="Lukacs Z."/>
            <person name="Mihaltcheva S."/>
            <person name="Morgado L.N."/>
            <person name="Niskanen T."/>
            <person name="Noordeloos M.E."/>
            <person name="Ohm R.A."/>
            <person name="Ortiz-Santana B."/>
            <person name="Ovrebo C."/>
            <person name="Racz N."/>
            <person name="Riley R."/>
            <person name="Savchenko A."/>
            <person name="Shiryaev A."/>
            <person name="Soop K."/>
            <person name="Spirin V."/>
            <person name="Szebenyi C."/>
            <person name="Tomsovsky M."/>
            <person name="Tulloss R.E."/>
            <person name="Uehling J."/>
            <person name="Grigoriev I.V."/>
            <person name="Vagvolgyi C."/>
            <person name="Papp T."/>
            <person name="Martin F.M."/>
            <person name="Miettinen O."/>
            <person name="Hibbett D.S."/>
            <person name="Nagy L.G."/>
        </authorList>
    </citation>
    <scope>NUCLEOTIDE SEQUENCE [LARGE SCALE GENOMIC DNA]</scope>
    <source>
        <strain evidence="1 2">NL-1719</strain>
    </source>
</reference>
<evidence type="ECO:0000313" key="1">
    <source>
        <dbReference type="EMBL" id="TFK70487.1"/>
    </source>
</evidence>
<dbReference type="Proteomes" id="UP000308600">
    <property type="component" value="Unassembled WGS sequence"/>
</dbReference>
<dbReference type="EMBL" id="ML208312">
    <property type="protein sequence ID" value="TFK70487.1"/>
    <property type="molecule type" value="Genomic_DNA"/>
</dbReference>
<name>A0ACD3AXZ4_9AGAR</name>
<gene>
    <name evidence="1" type="ORF">BDN72DRAFT_838834</name>
</gene>
<organism evidence="1 2">
    <name type="scientific">Pluteus cervinus</name>
    <dbReference type="NCBI Taxonomy" id="181527"/>
    <lineage>
        <taxon>Eukaryota</taxon>
        <taxon>Fungi</taxon>
        <taxon>Dikarya</taxon>
        <taxon>Basidiomycota</taxon>
        <taxon>Agaricomycotina</taxon>
        <taxon>Agaricomycetes</taxon>
        <taxon>Agaricomycetidae</taxon>
        <taxon>Agaricales</taxon>
        <taxon>Pluteineae</taxon>
        <taxon>Pluteaceae</taxon>
        <taxon>Pluteus</taxon>
    </lineage>
</organism>
<keyword evidence="2" id="KW-1185">Reference proteome</keyword>
<protein>
    <submittedName>
        <fullName evidence="1">Uncharacterized protein</fullName>
    </submittedName>
</protein>
<evidence type="ECO:0000313" key="2">
    <source>
        <dbReference type="Proteomes" id="UP000308600"/>
    </source>
</evidence>